<keyword evidence="3" id="KW-1185">Reference proteome</keyword>
<name>A0A7J5XDU3_DISMA</name>
<evidence type="ECO:0000313" key="3">
    <source>
        <dbReference type="Proteomes" id="UP000518266"/>
    </source>
</evidence>
<feature type="compositionally biased region" description="Basic residues" evidence="1">
    <location>
        <begin position="43"/>
        <end position="56"/>
    </location>
</feature>
<evidence type="ECO:0000313" key="2">
    <source>
        <dbReference type="EMBL" id="KAF3835154.1"/>
    </source>
</evidence>
<sequence length="80" mass="9225">MTAESRFLSTQTTDNIRPFYSTACRKQGHRGLEHERPDSALKGRQHQHLRRVRRCHADRSSMVQQPGGGSWQAEIGLSWH</sequence>
<proteinExistence type="predicted"/>
<reference evidence="2 3" key="1">
    <citation type="submission" date="2020-03" db="EMBL/GenBank/DDBJ databases">
        <title>Dissostichus mawsoni Genome sequencing and assembly.</title>
        <authorList>
            <person name="Park H."/>
        </authorList>
    </citation>
    <scope>NUCLEOTIDE SEQUENCE [LARGE SCALE GENOMIC DNA]</scope>
    <source>
        <strain evidence="2">DM0001</strain>
        <tissue evidence="2">Muscle</tissue>
    </source>
</reference>
<evidence type="ECO:0000256" key="1">
    <source>
        <dbReference type="SAM" id="MobiDB-lite"/>
    </source>
</evidence>
<dbReference type="Proteomes" id="UP000518266">
    <property type="component" value="Unassembled WGS sequence"/>
</dbReference>
<dbReference type="EMBL" id="JAAKFY010000025">
    <property type="protein sequence ID" value="KAF3835154.1"/>
    <property type="molecule type" value="Genomic_DNA"/>
</dbReference>
<comment type="caution">
    <text evidence="2">The sequence shown here is derived from an EMBL/GenBank/DDBJ whole genome shotgun (WGS) entry which is preliminary data.</text>
</comment>
<feature type="region of interest" description="Disordered" evidence="1">
    <location>
        <begin position="28"/>
        <end position="80"/>
    </location>
</feature>
<dbReference type="AlphaFoldDB" id="A0A7J5XDU3"/>
<feature type="compositionally biased region" description="Basic and acidic residues" evidence="1">
    <location>
        <begin position="30"/>
        <end position="41"/>
    </location>
</feature>
<protein>
    <submittedName>
        <fullName evidence="2">Uncharacterized protein</fullName>
    </submittedName>
</protein>
<gene>
    <name evidence="2" type="ORF">F7725_027712</name>
</gene>
<organism evidence="2 3">
    <name type="scientific">Dissostichus mawsoni</name>
    <name type="common">Antarctic cod</name>
    <dbReference type="NCBI Taxonomy" id="36200"/>
    <lineage>
        <taxon>Eukaryota</taxon>
        <taxon>Metazoa</taxon>
        <taxon>Chordata</taxon>
        <taxon>Craniata</taxon>
        <taxon>Vertebrata</taxon>
        <taxon>Euteleostomi</taxon>
        <taxon>Actinopterygii</taxon>
        <taxon>Neopterygii</taxon>
        <taxon>Teleostei</taxon>
        <taxon>Neoteleostei</taxon>
        <taxon>Acanthomorphata</taxon>
        <taxon>Eupercaria</taxon>
        <taxon>Perciformes</taxon>
        <taxon>Notothenioidei</taxon>
        <taxon>Nototheniidae</taxon>
        <taxon>Dissostichus</taxon>
    </lineage>
</organism>
<accession>A0A7J5XDU3</accession>